<keyword evidence="14" id="KW-1185">Reference proteome</keyword>
<evidence type="ECO:0000256" key="6">
    <source>
        <dbReference type="ARBA" id="ARBA00023157"/>
    </source>
</evidence>
<dbReference type="PANTHER" id="PTHR43918">
    <property type="entry name" value="ACETYLCHOLINESTERASE"/>
    <property type="match status" value="1"/>
</dbReference>
<feature type="region of interest" description="Disordered" evidence="10">
    <location>
        <begin position="114"/>
        <end position="139"/>
    </location>
</feature>
<dbReference type="SUPFAM" id="SSF53474">
    <property type="entry name" value="alpha/beta-Hydrolases"/>
    <property type="match status" value="1"/>
</dbReference>
<dbReference type="GeneID" id="111246636"/>
<organism evidence="13 14">
    <name type="scientific">Varroa destructor</name>
    <name type="common">Honeybee mite</name>
    <dbReference type="NCBI Taxonomy" id="109461"/>
    <lineage>
        <taxon>Eukaryota</taxon>
        <taxon>Metazoa</taxon>
        <taxon>Ecdysozoa</taxon>
        <taxon>Arthropoda</taxon>
        <taxon>Chelicerata</taxon>
        <taxon>Arachnida</taxon>
        <taxon>Acari</taxon>
        <taxon>Parasitiformes</taxon>
        <taxon>Mesostigmata</taxon>
        <taxon>Gamasina</taxon>
        <taxon>Dermanyssoidea</taxon>
        <taxon>Varroidae</taxon>
        <taxon>Varroa</taxon>
    </lineage>
</organism>
<keyword evidence="11" id="KW-0472">Membrane</keyword>
<dbReference type="RefSeq" id="XP_022652283.1">
    <property type="nucleotide sequence ID" value="XM_022796548.1"/>
</dbReference>
<evidence type="ECO:0000259" key="12">
    <source>
        <dbReference type="Pfam" id="PF00135"/>
    </source>
</evidence>
<dbReference type="Gene3D" id="3.40.50.1820">
    <property type="entry name" value="alpha/beta hydrolase"/>
    <property type="match status" value="1"/>
</dbReference>
<evidence type="ECO:0000256" key="9">
    <source>
        <dbReference type="PIRSR" id="PIRSR600997-1"/>
    </source>
</evidence>
<keyword evidence="3" id="KW-0719">Serine esterase</keyword>
<dbReference type="Proteomes" id="UP000594260">
    <property type="component" value="Unplaced"/>
</dbReference>
<comment type="catalytic activity">
    <reaction evidence="8">
        <text>acetylcholine + H2O = choline + acetate + H(+)</text>
        <dbReference type="Rhea" id="RHEA:17561"/>
        <dbReference type="ChEBI" id="CHEBI:15354"/>
        <dbReference type="ChEBI" id="CHEBI:15355"/>
        <dbReference type="ChEBI" id="CHEBI:15377"/>
        <dbReference type="ChEBI" id="CHEBI:15378"/>
        <dbReference type="ChEBI" id="CHEBI:30089"/>
        <dbReference type="EC" id="3.1.1.7"/>
    </reaction>
</comment>
<dbReference type="OMA" id="MTIESHM"/>
<keyword evidence="7" id="KW-0325">Glycoprotein</keyword>
<dbReference type="PROSITE" id="PS00941">
    <property type="entry name" value="CARBOXYLESTERASE_B_2"/>
    <property type="match status" value="1"/>
</dbReference>
<keyword evidence="6" id="KW-1015">Disulfide bond</keyword>
<dbReference type="AlphaFoldDB" id="A0A7M7M652"/>
<evidence type="ECO:0000313" key="14">
    <source>
        <dbReference type="Proteomes" id="UP000594260"/>
    </source>
</evidence>
<dbReference type="SMR" id="A0A7M7M652"/>
<dbReference type="Pfam" id="PF00135">
    <property type="entry name" value="COesterase"/>
    <property type="match status" value="1"/>
</dbReference>
<dbReference type="KEGG" id="vde:111246636"/>
<reference evidence="13" key="1">
    <citation type="submission" date="2021-01" db="UniProtKB">
        <authorList>
            <consortium name="EnsemblMetazoa"/>
        </authorList>
    </citation>
    <scope>IDENTIFICATION</scope>
</reference>
<feature type="compositionally biased region" description="Low complexity" evidence="10">
    <location>
        <begin position="117"/>
        <end position="133"/>
    </location>
</feature>
<dbReference type="PANTHER" id="PTHR43918:SF4">
    <property type="entry name" value="CARBOXYLIC ESTER HYDROLASE"/>
    <property type="match status" value="1"/>
</dbReference>
<dbReference type="InParanoid" id="A0A7M7M652"/>
<feature type="domain" description="Carboxylesterase type B" evidence="12">
    <location>
        <begin position="142"/>
        <end position="665"/>
    </location>
</feature>
<dbReference type="GO" id="GO:0003990">
    <property type="term" value="F:acetylcholinesterase activity"/>
    <property type="evidence" value="ECO:0007669"/>
    <property type="project" value="UniProtKB-EC"/>
</dbReference>
<evidence type="ECO:0000256" key="10">
    <source>
        <dbReference type="SAM" id="MobiDB-lite"/>
    </source>
</evidence>
<dbReference type="PRINTS" id="PR00878">
    <property type="entry name" value="CHOLNESTRASE"/>
</dbReference>
<dbReference type="GO" id="GO:0019695">
    <property type="term" value="P:choline metabolic process"/>
    <property type="evidence" value="ECO:0007669"/>
    <property type="project" value="TreeGrafter"/>
</dbReference>
<feature type="active site" description="Charge relay system" evidence="9">
    <location>
        <position position="467"/>
    </location>
</feature>
<dbReference type="InterPro" id="IPR050654">
    <property type="entry name" value="AChE-related_enzymes"/>
</dbReference>
<evidence type="ECO:0000256" key="1">
    <source>
        <dbReference type="ARBA" id="ARBA00005964"/>
    </source>
</evidence>
<feature type="transmembrane region" description="Helical" evidence="11">
    <location>
        <begin position="12"/>
        <end position="33"/>
    </location>
</feature>
<evidence type="ECO:0000256" key="11">
    <source>
        <dbReference type="SAM" id="Phobius"/>
    </source>
</evidence>
<dbReference type="FunFam" id="3.40.50.1820:FF:000029">
    <property type="entry name" value="Acetylcholinesterase"/>
    <property type="match status" value="1"/>
</dbReference>
<evidence type="ECO:0000256" key="7">
    <source>
        <dbReference type="ARBA" id="ARBA00023180"/>
    </source>
</evidence>
<keyword evidence="11" id="KW-1133">Transmembrane helix</keyword>
<evidence type="ECO:0000256" key="8">
    <source>
        <dbReference type="ARBA" id="ARBA00048484"/>
    </source>
</evidence>
<dbReference type="ESTHER" id="varde-VdAChE2">
    <property type="family name" value="ACHE"/>
</dbReference>
<keyword evidence="5" id="KW-0531">Neurotransmitter degradation</keyword>
<feature type="active site" description="Acyl-ester intermediate" evidence="9">
    <location>
        <position position="338"/>
    </location>
</feature>
<evidence type="ECO:0000256" key="5">
    <source>
        <dbReference type="ARBA" id="ARBA00022867"/>
    </source>
</evidence>
<proteinExistence type="inferred from homology"/>
<evidence type="ECO:0000313" key="13">
    <source>
        <dbReference type="EnsemblMetazoa" id="XP_022652283"/>
    </source>
</evidence>
<dbReference type="InterPro" id="IPR019819">
    <property type="entry name" value="Carboxylesterase_B_CS"/>
</dbReference>
<evidence type="ECO:0000256" key="2">
    <source>
        <dbReference type="ARBA" id="ARBA00013276"/>
    </source>
</evidence>
<dbReference type="GO" id="GO:0005615">
    <property type="term" value="C:extracellular space"/>
    <property type="evidence" value="ECO:0007669"/>
    <property type="project" value="TreeGrafter"/>
</dbReference>
<name>A0A7M7M652_VARDE</name>
<dbReference type="GO" id="GO:0006581">
    <property type="term" value="P:acetylcholine catabolic process"/>
    <property type="evidence" value="ECO:0007669"/>
    <property type="project" value="TreeGrafter"/>
</dbReference>
<dbReference type="OrthoDB" id="6514353at2759"/>
<dbReference type="EC" id="3.1.1.7" evidence="2"/>
<dbReference type="InterPro" id="IPR002018">
    <property type="entry name" value="CarbesteraseB"/>
</dbReference>
<evidence type="ECO:0000256" key="3">
    <source>
        <dbReference type="ARBA" id="ARBA00022487"/>
    </source>
</evidence>
<keyword evidence="4" id="KW-0378">Hydrolase</keyword>
<protein>
    <recommendedName>
        <fullName evidence="2">acetylcholinesterase</fullName>
        <ecNumber evidence="2">3.1.1.7</ecNumber>
    </recommendedName>
</protein>
<dbReference type="GO" id="GO:0005886">
    <property type="term" value="C:plasma membrane"/>
    <property type="evidence" value="ECO:0007669"/>
    <property type="project" value="TreeGrafter"/>
</dbReference>
<dbReference type="InterPro" id="IPR029058">
    <property type="entry name" value="AB_hydrolase_fold"/>
</dbReference>
<dbReference type="EnsemblMetazoa" id="XM_022796548">
    <property type="protein sequence ID" value="XP_022652283"/>
    <property type="gene ID" value="LOC111246636"/>
</dbReference>
<dbReference type="InterPro" id="IPR000997">
    <property type="entry name" value="Cholinesterase"/>
</dbReference>
<comment type="similarity">
    <text evidence="1">Belongs to the type-B carboxylesterase/lipase family.</text>
</comment>
<accession>A0A7M7M652</accession>
<evidence type="ECO:0000256" key="4">
    <source>
        <dbReference type="ARBA" id="ARBA00022801"/>
    </source>
</evidence>
<keyword evidence="11" id="KW-0812">Transmembrane</keyword>
<feature type="active site" description="Charge relay system" evidence="9">
    <location>
        <position position="581"/>
    </location>
</feature>
<sequence length="673" mass="75260">MTLNILIRSKLLFRLIILVGTVALIDSKCYILMPQDFYEKHQDVSEKSIHIDETKGQIISLPKNYSQVKIIVEDDNSALTNSEVASDPAPGTCTTLWTTTSLRAGISRQFFNRRVSTSDTTSKSSSGTQNSSTAKEQVPKMPVVRIKSGIIMGLIDTSAPNTVYKFLGVPFAEPPLGKLRFKHPVEISPWSGVFEAHRKPLPCLQGPFYINSNWTIDNVNSTEDCLYLNLWTPDSCVTSTNSECTPNKSVMVFIYGGTYTFGSSGWEMYDGAQLAGRGNVVVVTFNYRVGPLGFLYGGNQDAPGNAGLFDQLMVLKWVQDNIIKLGGDPRDVTLFGQSAGAISIGFHMVSPLSQGLFHKVIMESGSPLFRLTDPTREGPKKIEKLAYAMDCIQDGQTIETHSKEVVTCLQNKDGKELVNTTLFTFGINALTFFPIHGDTFLPEPAEKLINTGKLAKVPLLIGNNKDEGSYFVYYLFGRSLKLEDVSMVTKYEVDLYMTFSLQMLLQTNVRTIRERYLRNVKEDEGRKAIRKAAELVGDLAMICPTKYFAEQAAMQGLNVHYYEFNFRSSFGTWPDWVGTTHGEEIPFVFGHPLSGLEPNATNREKEVSKEIISIWTDFAKTGRVPVKVGGVPWPRYTADEQALLLYGPEQNSLRKGPNEQMCNFWRKYILESY</sequence>